<dbReference type="InterPro" id="IPR027417">
    <property type="entry name" value="P-loop_NTPase"/>
</dbReference>
<proteinExistence type="inferred from homology"/>
<dbReference type="PROSITE" id="PS50893">
    <property type="entry name" value="ABC_TRANSPORTER_2"/>
    <property type="match status" value="1"/>
</dbReference>
<dbReference type="PANTHER" id="PTHR43820:SF5">
    <property type="entry name" value="HIGH-AFFINITY BRANCHED-CHAIN AMINO ACID TRANSPORT ATP-BINDING PROTEIN"/>
    <property type="match status" value="1"/>
</dbReference>
<dbReference type="Pfam" id="PF00005">
    <property type="entry name" value="ABC_tran"/>
    <property type="match status" value="1"/>
</dbReference>
<dbReference type="InterPro" id="IPR003439">
    <property type="entry name" value="ABC_transporter-like_ATP-bd"/>
</dbReference>
<dbReference type="AlphaFoldDB" id="A0A2S9QJJ2"/>
<keyword evidence="3" id="KW-0547">Nucleotide-binding</keyword>
<accession>A0A2S9QJJ2</accession>
<evidence type="ECO:0000256" key="3">
    <source>
        <dbReference type="ARBA" id="ARBA00022741"/>
    </source>
</evidence>
<dbReference type="EMBL" id="PUEJ01000001">
    <property type="protein sequence ID" value="PRH89537.1"/>
    <property type="molecule type" value="Genomic_DNA"/>
</dbReference>
<dbReference type="GO" id="GO:0016887">
    <property type="term" value="F:ATP hydrolysis activity"/>
    <property type="evidence" value="ECO:0007669"/>
    <property type="project" value="InterPro"/>
</dbReference>
<dbReference type="InterPro" id="IPR052156">
    <property type="entry name" value="BCAA_Transport_ATP-bd_LivF"/>
</dbReference>
<evidence type="ECO:0000259" key="6">
    <source>
        <dbReference type="PROSITE" id="PS50893"/>
    </source>
</evidence>
<evidence type="ECO:0000256" key="4">
    <source>
        <dbReference type="ARBA" id="ARBA00022840"/>
    </source>
</evidence>
<feature type="domain" description="ABC transporter" evidence="6">
    <location>
        <begin position="47"/>
        <end position="282"/>
    </location>
</feature>
<evidence type="ECO:0000256" key="1">
    <source>
        <dbReference type="ARBA" id="ARBA00005417"/>
    </source>
</evidence>
<evidence type="ECO:0000256" key="5">
    <source>
        <dbReference type="ARBA" id="ARBA00022970"/>
    </source>
</evidence>
<dbReference type="GO" id="GO:0015658">
    <property type="term" value="F:branched-chain amino acid transmembrane transporter activity"/>
    <property type="evidence" value="ECO:0007669"/>
    <property type="project" value="TreeGrafter"/>
</dbReference>
<evidence type="ECO:0000313" key="8">
    <source>
        <dbReference type="Proteomes" id="UP000237682"/>
    </source>
</evidence>
<dbReference type="GO" id="GO:0005524">
    <property type="term" value="F:ATP binding"/>
    <property type="evidence" value="ECO:0007669"/>
    <property type="project" value="UniProtKB-KW"/>
</dbReference>
<name>A0A2S9QJJ2_9HYPH</name>
<reference evidence="7 8" key="1">
    <citation type="submission" date="2018-02" db="EMBL/GenBank/DDBJ databases">
        <title>Whole genome sequencing of endophytic bacterium.</title>
        <authorList>
            <person name="Eedara R."/>
            <person name="Podile A.R."/>
        </authorList>
    </citation>
    <scope>NUCLEOTIDE SEQUENCE [LARGE SCALE GENOMIC DNA]</scope>
    <source>
        <strain evidence="7 8">RP1T</strain>
    </source>
</reference>
<dbReference type="Proteomes" id="UP000237682">
    <property type="component" value="Unassembled WGS sequence"/>
</dbReference>
<sequence>MAPFRTCSAIPKWSAPIPARAWEAPEMNSATASVPVEPRWSDMPGLLACEDLVAGYTGDIDILRGLSVKAWPGRISCVVGPNGTGKSTLLKSLFGFLRPSAGRVLLGTRDITGSPPFRMLGLGVAYLPQRPSLFPHLSVEANLKLGLWHARPRKQVLAERLDSAYQRFPVIREKRSQPAGQLSGGQQRQVEIARSLLADPSVYLIDEPTAGVDPQTSETIYDIVQGLARDLSKAVLLVDQDIRAALAITDYVYVVKNGTVFSEGERDDFGTDTDALVARWLYASGE</sequence>
<dbReference type="Gene3D" id="3.40.50.300">
    <property type="entry name" value="P-loop containing nucleotide triphosphate hydrolases"/>
    <property type="match status" value="1"/>
</dbReference>
<keyword evidence="4 7" id="KW-0067">ATP-binding</keyword>
<dbReference type="OrthoDB" id="9776369at2"/>
<dbReference type="GO" id="GO:0015807">
    <property type="term" value="P:L-amino acid transport"/>
    <property type="evidence" value="ECO:0007669"/>
    <property type="project" value="TreeGrafter"/>
</dbReference>
<comment type="caution">
    <text evidence="7">The sequence shown here is derived from an EMBL/GenBank/DDBJ whole genome shotgun (WGS) entry which is preliminary data.</text>
</comment>
<gene>
    <name evidence="7" type="ORF">C5L14_02945</name>
</gene>
<keyword evidence="2" id="KW-0813">Transport</keyword>
<dbReference type="SUPFAM" id="SSF52540">
    <property type="entry name" value="P-loop containing nucleoside triphosphate hydrolases"/>
    <property type="match status" value="1"/>
</dbReference>
<dbReference type="SMART" id="SM00382">
    <property type="entry name" value="AAA"/>
    <property type="match status" value="1"/>
</dbReference>
<organism evidence="7 8">
    <name type="scientific">Labrys okinawensis</name>
    <dbReference type="NCBI Taxonomy" id="346911"/>
    <lineage>
        <taxon>Bacteria</taxon>
        <taxon>Pseudomonadati</taxon>
        <taxon>Pseudomonadota</taxon>
        <taxon>Alphaproteobacteria</taxon>
        <taxon>Hyphomicrobiales</taxon>
        <taxon>Xanthobacteraceae</taxon>
        <taxon>Labrys</taxon>
    </lineage>
</organism>
<protein>
    <submittedName>
        <fullName evidence="7">ABC transporter ATP-binding protein</fullName>
    </submittedName>
</protein>
<keyword evidence="8" id="KW-1185">Reference proteome</keyword>
<evidence type="ECO:0000256" key="2">
    <source>
        <dbReference type="ARBA" id="ARBA00022448"/>
    </source>
</evidence>
<dbReference type="InterPro" id="IPR003593">
    <property type="entry name" value="AAA+_ATPase"/>
</dbReference>
<dbReference type="CDD" id="cd03224">
    <property type="entry name" value="ABC_TM1139_LivF_branched"/>
    <property type="match status" value="1"/>
</dbReference>
<comment type="similarity">
    <text evidence="1">Belongs to the ABC transporter superfamily.</text>
</comment>
<keyword evidence="5" id="KW-0029">Amino-acid transport</keyword>
<dbReference type="PANTHER" id="PTHR43820">
    <property type="entry name" value="HIGH-AFFINITY BRANCHED-CHAIN AMINO ACID TRANSPORT ATP-BINDING PROTEIN LIVF"/>
    <property type="match status" value="1"/>
</dbReference>
<evidence type="ECO:0000313" key="7">
    <source>
        <dbReference type="EMBL" id="PRH89537.1"/>
    </source>
</evidence>